<dbReference type="Gene3D" id="3.40.50.720">
    <property type="entry name" value="NAD(P)-binding Rossmann-like Domain"/>
    <property type="match status" value="1"/>
</dbReference>
<keyword evidence="2" id="KW-0560">Oxidoreductase</keyword>
<dbReference type="EMBL" id="BAAACW010000017">
    <property type="protein sequence ID" value="GAA0352852.1"/>
    <property type="molecule type" value="Genomic_DNA"/>
</dbReference>
<protein>
    <submittedName>
        <fullName evidence="3">SDR family oxidoreductase</fullName>
    </submittedName>
</protein>
<dbReference type="Proteomes" id="UP001501166">
    <property type="component" value="Unassembled WGS sequence"/>
</dbReference>
<name>A0ABN0X1L9_9LACT</name>
<evidence type="ECO:0000256" key="1">
    <source>
        <dbReference type="ARBA" id="ARBA00006484"/>
    </source>
</evidence>
<dbReference type="PANTHER" id="PTHR43180:SF66">
    <property type="entry name" value="SHORT-CHAIN DEHYDROGENASE_REDUCTASE FAMILY PROTEIN"/>
    <property type="match status" value="1"/>
</dbReference>
<dbReference type="InterPro" id="IPR036291">
    <property type="entry name" value="NAD(P)-bd_dom_sf"/>
</dbReference>
<dbReference type="PRINTS" id="PR00081">
    <property type="entry name" value="GDHRDH"/>
</dbReference>
<dbReference type="PRINTS" id="PR00080">
    <property type="entry name" value="SDRFAMILY"/>
</dbReference>
<dbReference type="PROSITE" id="PS00061">
    <property type="entry name" value="ADH_SHORT"/>
    <property type="match status" value="1"/>
</dbReference>
<comment type="caution">
    <text evidence="3">The sequence shown here is derived from an EMBL/GenBank/DDBJ whole genome shotgun (WGS) entry which is preliminary data.</text>
</comment>
<accession>A0ABN0X1L9</accession>
<reference evidence="3 4" key="1">
    <citation type="journal article" date="2019" name="Int. J. Syst. Evol. Microbiol.">
        <title>The Global Catalogue of Microorganisms (GCM) 10K type strain sequencing project: providing services to taxonomists for standard genome sequencing and annotation.</title>
        <authorList>
            <consortium name="The Broad Institute Genomics Platform"/>
            <consortium name="The Broad Institute Genome Sequencing Center for Infectious Disease"/>
            <person name="Wu L."/>
            <person name="Ma J."/>
        </authorList>
    </citation>
    <scope>NUCLEOTIDE SEQUENCE [LARGE SCALE GENOMIC DNA]</scope>
    <source>
        <strain evidence="3 4">JCM 12662</strain>
    </source>
</reference>
<dbReference type="SUPFAM" id="SSF51735">
    <property type="entry name" value="NAD(P)-binding Rossmann-fold domains"/>
    <property type="match status" value="1"/>
</dbReference>
<proteinExistence type="inferred from homology"/>
<dbReference type="InterPro" id="IPR020904">
    <property type="entry name" value="Sc_DH/Rdtase_CS"/>
</dbReference>
<comment type="similarity">
    <text evidence="1">Belongs to the short-chain dehydrogenases/reductases (SDR) family.</text>
</comment>
<dbReference type="PANTHER" id="PTHR43180">
    <property type="entry name" value="3-OXOACYL-(ACYL-CARRIER-PROTEIN) REDUCTASE (AFU_ORTHOLOGUE AFUA_6G11210)"/>
    <property type="match status" value="1"/>
</dbReference>
<sequence length="253" mass="27004">MKLNNKVAVVTGGASGMGKAIVELFVKEGAKVVCTDYNFEGAQKVVDALNRDYPESAIAFEADVSDQAQNEAMIDKAIETFDQLDILVNNAGIMDGFEPVSRTEVERFKRVLEVNTHSVFYSMRKVIPIFEEQRHGVIVNNASIAGFVGAHAGVSYTASKHAVIGMTKNTGFSYANKNIRCNAIGTGGVNTNIASTMGEVDPEAYGYIEAGNTGNIRVAEPEEIARVALFLASDDSSFVNGSVLTADGGLTAY</sequence>
<evidence type="ECO:0000313" key="4">
    <source>
        <dbReference type="Proteomes" id="UP001501166"/>
    </source>
</evidence>
<evidence type="ECO:0000256" key="2">
    <source>
        <dbReference type="ARBA" id="ARBA00023002"/>
    </source>
</evidence>
<dbReference type="NCBIfam" id="NF005559">
    <property type="entry name" value="PRK07231.1"/>
    <property type="match status" value="1"/>
</dbReference>
<dbReference type="Pfam" id="PF13561">
    <property type="entry name" value="adh_short_C2"/>
    <property type="match status" value="1"/>
</dbReference>
<gene>
    <name evidence="3" type="ORF">GCM10008932_02350</name>
</gene>
<organism evidence="3 4">
    <name type="scientific">Alkalibacterium iburiense</name>
    <dbReference type="NCBI Taxonomy" id="290589"/>
    <lineage>
        <taxon>Bacteria</taxon>
        <taxon>Bacillati</taxon>
        <taxon>Bacillota</taxon>
        <taxon>Bacilli</taxon>
        <taxon>Lactobacillales</taxon>
        <taxon>Carnobacteriaceae</taxon>
        <taxon>Alkalibacterium</taxon>
    </lineage>
</organism>
<dbReference type="RefSeq" id="WP_343753156.1">
    <property type="nucleotide sequence ID" value="NZ_BAAACW010000017.1"/>
</dbReference>
<evidence type="ECO:0000313" key="3">
    <source>
        <dbReference type="EMBL" id="GAA0352852.1"/>
    </source>
</evidence>
<keyword evidence="4" id="KW-1185">Reference proteome</keyword>
<dbReference type="InterPro" id="IPR002347">
    <property type="entry name" value="SDR_fam"/>
</dbReference>
<dbReference type="CDD" id="cd05233">
    <property type="entry name" value="SDR_c"/>
    <property type="match status" value="1"/>
</dbReference>